<feature type="transmembrane region" description="Helical" evidence="13">
    <location>
        <begin position="12"/>
        <end position="33"/>
    </location>
</feature>
<proteinExistence type="predicted"/>
<comment type="subcellular location">
    <subcellularLocation>
        <location evidence="1">Cell membrane</location>
        <topology evidence="1">Multi-pass membrane protein</topology>
    </subcellularLocation>
</comment>
<evidence type="ECO:0000256" key="7">
    <source>
        <dbReference type="ARBA" id="ARBA00022989"/>
    </source>
</evidence>
<dbReference type="PANTHER" id="PTHR21248:SF22">
    <property type="entry name" value="PHOSPHOLIPASE D"/>
    <property type="match status" value="1"/>
</dbReference>
<keyword evidence="16" id="KW-1185">Reference proteome</keyword>
<dbReference type="CDD" id="cd09110">
    <property type="entry name" value="PLDc_CLS_1"/>
    <property type="match status" value="1"/>
</dbReference>
<evidence type="ECO:0000256" key="10">
    <source>
        <dbReference type="ARBA" id="ARBA00023209"/>
    </source>
</evidence>
<dbReference type="CDD" id="cd09112">
    <property type="entry name" value="PLDc_CLS_2"/>
    <property type="match status" value="1"/>
</dbReference>
<keyword evidence="3" id="KW-0444">Lipid biosynthesis</keyword>
<dbReference type="AlphaFoldDB" id="A0A6P0U6J9"/>
<dbReference type="GO" id="GO:0005886">
    <property type="term" value="C:plasma membrane"/>
    <property type="evidence" value="ECO:0007669"/>
    <property type="project" value="UniProtKB-SubCell"/>
</dbReference>
<evidence type="ECO:0000256" key="6">
    <source>
        <dbReference type="ARBA" id="ARBA00022737"/>
    </source>
</evidence>
<keyword evidence="6" id="KW-0677">Repeat</keyword>
<dbReference type="Gene3D" id="3.30.870.10">
    <property type="entry name" value="Endonuclease Chain A"/>
    <property type="match status" value="2"/>
</dbReference>
<comment type="caution">
    <text evidence="15">The sequence shown here is derived from an EMBL/GenBank/DDBJ whole genome shotgun (WGS) entry which is preliminary data.</text>
</comment>
<evidence type="ECO:0000256" key="8">
    <source>
        <dbReference type="ARBA" id="ARBA00023098"/>
    </source>
</evidence>
<sequence length="492" mass="55711">MNATFSNTSLSFVYIIGLLYTLFLIYTTIRILLDTTKTSKTLAYLLLVLILPVLGIAFYYSFGINTRRGRSNKKIGASYSQVSNEFESHFKNETNRLIADHKEVLAQYSGFALFLKNLGDENLSLNDYQLLLNGEEKFPELLKILKNAEHYIHMEYYAWENDIRGNQIKDILLQKVKEGIKVKAIYDAYASRKIRYNIVAELQAGGVEIHPIIKVKLAGLANRLNHRDHRKIVIVDGKVGFVGGINISDRYDNSIDTGLYWRDTHIKITGPGVMNLQRHFMVSWNACQTKPLFLREVLPQKELTELKENKIGLAQIIAGGPIYNMSNIMLSYARLFTLVKKKLYITNPYFIPNETILDALTLAAKSGVDVRLLLPQKSDSALVGAAAKYYFGELLQAGVKVYLYKKGFVHAKTVVADGIVSIVGTANMDLRSFDLNFEIMSVIYSPDFAKELEDAFIADLKESVEINCSEWMMQPKLNMLVYATARLISSFL</sequence>
<organism evidence="15 16">
    <name type="scientific">Muriicola jejuensis</name>
    <dbReference type="NCBI Taxonomy" id="504488"/>
    <lineage>
        <taxon>Bacteria</taxon>
        <taxon>Pseudomonadati</taxon>
        <taxon>Bacteroidota</taxon>
        <taxon>Flavobacteriia</taxon>
        <taxon>Flavobacteriales</taxon>
        <taxon>Flavobacteriaceae</taxon>
        <taxon>Muriicola</taxon>
    </lineage>
</organism>
<keyword evidence="10" id="KW-0594">Phospholipid biosynthesis</keyword>
<keyword evidence="2" id="KW-1003">Cell membrane</keyword>
<dbReference type="Proteomes" id="UP000468443">
    <property type="component" value="Unassembled WGS sequence"/>
</dbReference>
<dbReference type="EMBL" id="JAABOP010000001">
    <property type="protein sequence ID" value="NER08911.1"/>
    <property type="molecule type" value="Genomic_DNA"/>
</dbReference>
<name>A0A6P0U6J9_9FLAO</name>
<dbReference type="SUPFAM" id="SSF56024">
    <property type="entry name" value="Phospholipase D/nuclease"/>
    <property type="match status" value="2"/>
</dbReference>
<keyword evidence="7 13" id="KW-1133">Transmembrane helix</keyword>
<dbReference type="SMART" id="SM00155">
    <property type="entry name" value="PLDc"/>
    <property type="match status" value="2"/>
</dbReference>
<accession>A0A6P0U6J9</accession>
<dbReference type="PROSITE" id="PS50035">
    <property type="entry name" value="PLD"/>
    <property type="match status" value="2"/>
</dbReference>
<evidence type="ECO:0000256" key="12">
    <source>
        <dbReference type="NCBIfam" id="TIGR04265"/>
    </source>
</evidence>
<dbReference type="GO" id="GO:0008808">
    <property type="term" value="F:cardiolipin synthase activity"/>
    <property type="evidence" value="ECO:0007669"/>
    <property type="project" value="UniProtKB-UniRule"/>
</dbReference>
<evidence type="ECO:0000256" key="4">
    <source>
        <dbReference type="ARBA" id="ARBA00022679"/>
    </source>
</evidence>
<dbReference type="EC" id="2.7.8.-" evidence="12"/>
<keyword evidence="8" id="KW-0443">Lipid metabolism</keyword>
<dbReference type="InterPro" id="IPR001736">
    <property type="entry name" value="PLipase_D/transphosphatidylase"/>
</dbReference>
<dbReference type="InterPro" id="IPR027379">
    <property type="entry name" value="CLS_N"/>
</dbReference>
<evidence type="ECO:0000256" key="1">
    <source>
        <dbReference type="ARBA" id="ARBA00004651"/>
    </source>
</evidence>
<evidence type="ECO:0000313" key="16">
    <source>
        <dbReference type="Proteomes" id="UP000468443"/>
    </source>
</evidence>
<dbReference type="Pfam" id="PF13396">
    <property type="entry name" value="PLDc_N"/>
    <property type="match status" value="1"/>
</dbReference>
<evidence type="ECO:0000256" key="3">
    <source>
        <dbReference type="ARBA" id="ARBA00022516"/>
    </source>
</evidence>
<keyword evidence="9 13" id="KW-0472">Membrane</keyword>
<evidence type="ECO:0000256" key="11">
    <source>
        <dbReference type="ARBA" id="ARBA00023264"/>
    </source>
</evidence>
<evidence type="ECO:0000313" key="15">
    <source>
        <dbReference type="EMBL" id="NER08911.1"/>
    </source>
</evidence>
<feature type="domain" description="PLD phosphodiesterase" evidence="14">
    <location>
        <begin position="405"/>
        <end position="432"/>
    </location>
</feature>
<dbReference type="InterPro" id="IPR022924">
    <property type="entry name" value="Cardiolipin_synthase"/>
</dbReference>
<gene>
    <name evidence="15" type="primary">cls</name>
    <name evidence="15" type="ORF">GWK09_00120</name>
</gene>
<reference evidence="15 16" key="1">
    <citation type="submission" date="2020-01" db="EMBL/GenBank/DDBJ databases">
        <title>Muriicola jejuensis KCTC 22299.</title>
        <authorList>
            <person name="Wang G."/>
        </authorList>
    </citation>
    <scope>NUCLEOTIDE SEQUENCE [LARGE SCALE GENOMIC DNA]</scope>
    <source>
        <strain evidence="15 16">KCTC 22299</strain>
    </source>
</reference>
<keyword evidence="4" id="KW-0808">Transferase</keyword>
<evidence type="ECO:0000259" key="14">
    <source>
        <dbReference type="PROSITE" id="PS50035"/>
    </source>
</evidence>
<dbReference type="Pfam" id="PF13091">
    <property type="entry name" value="PLDc_2"/>
    <property type="match status" value="2"/>
</dbReference>
<evidence type="ECO:0000256" key="13">
    <source>
        <dbReference type="SAM" id="Phobius"/>
    </source>
</evidence>
<dbReference type="RefSeq" id="WP_163691001.1">
    <property type="nucleotide sequence ID" value="NZ_FXTW01000001.1"/>
</dbReference>
<dbReference type="PANTHER" id="PTHR21248">
    <property type="entry name" value="CARDIOLIPIN SYNTHASE"/>
    <property type="match status" value="1"/>
</dbReference>
<evidence type="ECO:0000256" key="9">
    <source>
        <dbReference type="ARBA" id="ARBA00023136"/>
    </source>
</evidence>
<keyword evidence="11" id="KW-1208">Phospholipid metabolism</keyword>
<protein>
    <recommendedName>
        <fullName evidence="12">Cardiolipin synthase</fullName>
        <ecNumber evidence="12">2.7.8.-</ecNumber>
    </recommendedName>
</protein>
<dbReference type="InterPro" id="IPR025202">
    <property type="entry name" value="PLD-like_dom"/>
</dbReference>
<keyword evidence="5 13" id="KW-0812">Transmembrane</keyword>
<dbReference type="GO" id="GO:0032049">
    <property type="term" value="P:cardiolipin biosynthetic process"/>
    <property type="evidence" value="ECO:0007669"/>
    <property type="project" value="UniProtKB-UniRule"/>
</dbReference>
<feature type="transmembrane region" description="Helical" evidence="13">
    <location>
        <begin position="42"/>
        <end position="62"/>
    </location>
</feature>
<evidence type="ECO:0000256" key="2">
    <source>
        <dbReference type="ARBA" id="ARBA00022475"/>
    </source>
</evidence>
<feature type="domain" description="PLD phosphodiesterase" evidence="14">
    <location>
        <begin position="224"/>
        <end position="251"/>
    </location>
</feature>
<evidence type="ECO:0000256" key="5">
    <source>
        <dbReference type="ARBA" id="ARBA00022692"/>
    </source>
</evidence>
<dbReference type="NCBIfam" id="TIGR04265">
    <property type="entry name" value="bac_cardiolipin"/>
    <property type="match status" value="1"/>
</dbReference>